<dbReference type="PANTHER" id="PTHR45753">
    <property type="entry name" value="ORNITHINE CARBAMOYLTRANSFERASE, MITOCHONDRIAL"/>
    <property type="match status" value="1"/>
</dbReference>
<evidence type="ECO:0000256" key="6">
    <source>
        <dbReference type="ARBA" id="ARBA00048859"/>
    </source>
</evidence>
<accession>A0ABW3ZPM8</accession>
<dbReference type="InterPro" id="IPR036901">
    <property type="entry name" value="Asp/Orn_carbamoylTrfase_sf"/>
</dbReference>
<dbReference type="Gene3D" id="3.40.50.1370">
    <property type="entry name" value="Aspartate/ornithine carbamoyltransferase"/>
    <property type="match status" value="2"/>
</dbReference>
<dbReference type="EC" id="2.1.3.2" evidence="7"/>
<dbReference type="PANTHER" id="PTHR45753:SF6">
    <property type="entry name" value="ASPARTATE CARBAMOYLTRANSFERASE"/>
    <property type="match status" value="1"/>
</dbReference>
<dbReference type="Pfam" id="PF00185">
    <property type="entry name" value="OTCace"/>
    <property type="match status" value="1"/>
</dbReference>
<evidence type="ECO:0000259" key="9">
    <source>
        <dbReference type="Pfam" id="PF02729"/>
    </source>
</evidence>
<evidence type="ECO:0000313" key="11">
    <source>
        <dbReference type="Proteomes" id="UP001597178"/>
    </source>
</evidence>
<dbReference type="GO" id="GO:0004070">
    <property type="term" value="F:aspartate carbamoyltransferase activity"/>
    <property type="evidence" value="ECO:0007669"/>
    <property type="project" value="UniProtKB-EC"/>
</dbReference>
<reference evidence="11" key="1">
    <citation type="journal article" date="2019" name="Int. J. Syst. Evol. Microbiol.">
        <title>The Global Catalogue of Microorganisms (GCM) 10K type strain sequencing project: providing services to taxonomists for standard genome sequencing and annotation.</title>
        <authorList>
            <consortium name="The Broad Institute Genomics Platform"/>
            <consortium name="The Broad Institute Genome Sequencing Center for Infectious Disease"/>
            <person name="Wu L."/>
            <person name="Ma J."/>
        </authorList>
    </citation>
    <scope>NUCLEOTIDE SEQUENCE [LARGE SCALE GENOMIC DNA]</scope>
    <source>
        <strain evidence="11">CCUG 54822</strain>
    </source>
</reference>
<keyword evidence="3 7" id="KW-0808">Transferase</keyword>
<dbReference type="PRINTS" id="PR00101">
    <property type="entry name" value="ATCASE"/>
</dbReference>
<evidence type="ECO:0000256" key="5">
    <source>
        <dbReference type="ARBA" id="ARBA00043884"/>
    </source>
</evidence>
<dbReference type="InterPro" id="IPR006130">
    <property type="entry name" value="Asp/Orn_carbamoylTrfase"/>
</dbReference>
<organism evidence="10 11">
    <name type="scientific">Lentibacillus salinarum</name>
    <dbReference type="NCBI Taxonomy" id="446820"/>
    <lineage>
        <taxon>Bacteria</taxon>
        <taxon>Bacillati</taxon>
        <taxon>Bacillota</taxon>
        <taxon>Bacilli</taxon>
        <taxon>Bacillales</taxon>
        <taxon>Bacillaceae</taxon>
        <taxon>Lentibacillus</taxon>
    </lineage>
</organism>
<comment type="similarity">
    <text evidence="2 7">Belongs to the aspartate/ornithine carbamoyltransferase superfamily. ATCase family.</text>
</comment>
<feature type="binding site" evidence="7">
    <location>
        <position position="126"/>
    </location>
    <ligand>
        <name>carbamoyl phosphate</name>
        <dbReference type="ChEBI" id="CHEBI:58228"/>
    </ligand>
</feature>
<dbReference type="SUPFAM" id="SSF53671">
    <property type="entry name" value="Aspartate/ornithine carbamoyltransferase"/>
    <property type="match status" value="1"/>
</dbReference>
<feature type="binding site" evidence="7">
    <location>
        <position position="159"/>
    </location>
    <ligand>
        <name>L-aspartate</name>
        <dbReference type="ChEBI" id="CHEBI:29991"/>
    </ligand>
</feature>
<evidence type="ECO:0000256" key="3">
    <source>
        <dbReference type="ARBA" id="ARBA00022679"/>
    </source>
</evidence>
<evidence type="ECO:0000259" key="8">
    <source>
        <dbReference type="Pfam" id="PF00185"/>
    </source>
</evidence>
<sequence length="307" mass="34362">MQHFLSVNDVSADGIYAILDTAEALRKKPESLTGQYFAANLFFEPSTRTRMSFHVAERKLGIDPLELEPDLASIVKGESPYDTARTYEAIGADIMVVRHANDHWYDELLGKVSVPLINAGSGKDEHPTQSMLDLLTIYQEFGRFNDLTIVIAGDIKHSRVARSNAHALKKLGATVYFAAPPGLGDASLAVSHLSIDEACEMCDVLMLLRVQHERHTAAVYDTSSYLSGYGLTTERERSMKEHAIIMHPAPVNRGVEMDTRLVECSRSRIFKQMENGVYVRMAIMAKLLNWRGVNHEHFTDKRQAITI</sequence>
<evidence type="ECO:0000256" key="7">
    <source>
        <dbReference type="HAMAP-Rule" id="MF_00001"/>
    </source>
</evidence>
<comment type="pathway">
    <text evidence="1 7">Pyrimidine metabolism; UMP biosynthesis via de novo pathway; (S)-dihydroorotate from bicarbonate: step 2/3.</text>
</comment>
<feature type="binding site" evidence="7">
    <location>
        <position position="129"/>
    </location>
    <ligand>
        <name>carbamoyl phosphate</name>
        <dbReference type="ChEBI" id="CHEBI:58228"/>
    </ligand>
</feature>
<gene>
    <name evidence="7" type="primary">pyrB</name>
    <name evidence="10" type="ORF">ACFQ4A_01100</name>
</gene>
<name>A0ABW3ZPM8_9BACI</name>
<feature type="binding site" evidence="7">
    <location>
        <position position="209"/>
    </location>
    <ligand>
        <name>L-aspartate</name>
        <dbReference type="ChEBI" id="CHEBI:29991"/>
    </ligand>
</feature>
<dbReference type="HAMAP" id="MF_00001">
    <property type="entry name" value="Asp_carb_tr"/>
    <property type="match status" value="1"/>
</dbReference>
<dbReference type="InterPro" id="IPR002082">
    <property type="entry name" value="Asp_carbamoyltransf"/>
</dbReference>
<comment type="subunit">
    <text evidence="7">Heterododecamer (2C3:3R2) of six catalytic PyrB chains organized as two trimers (C3), and six regulatory PyrI chains organized as three dimers (R2).</text>
</comment>
<dbReference type="EMBL" id="JBHTNH010000002">
    <property type="protein sequence ID" value="MFD1360270.1"/>
    <property type="molecule type" value="Genomic_DNA"/>
</dbReference>
<dbReference type="InterPro" id="IPR006132">
    <property type="entry name" value="Asp/Orn_carbamoyltranf_P-bd"/>
</dbReference>
<feature type="binding site" evidence="7">
    <location>
        <position position="76"/>
    </location>
    <ligand>
        <name>L-aspartate</name>
        <dbReference type="ChEBI" id="CHEBI:29991"/>
    </ligand>
</feature>
<feature type="binding site" evidence="7">
    <location>
        <position position="249"/>
    </location>
    <ligand>
        <name>carbamoyl phosphate</name>
        <dbReference type="ChEBI" id="CHEBI:58228"/>
    </ligand>
</feature>
<dbReference type="InterPro" id="IPR006131">
    <property type="entry name" value="Asp_carbamoyltransf_Asp/Orn-bd"/>
</dbReference>
<keyword evidence="4 7" id="KW-0665">Pyrimidine biosynthesis</keyword>
<dbReference type="RefSeq" id="WP_382396986.1">
    <property type="nucleotide sequence ID" value="NZ_JBHTNH010000002.1"/>
</dbReference>
<proteinExistence type="inferred from homology"/>
<evidence type="ECO:0000256" key="1">
    <source>
        <dbReference type="ARBA" id="ARBA00004852"/>
    </source>
</evidence>
<feature type="domain" description="Aspartate/ornithine carbamoyltransferase Asp/Orn-binding" evidence="8">
    <location>
        <begin position="146"/>
        <end position="285"/>
    </location>
</feature>
<comment type="function">
    <text evidence="5 7">Catalyzes the condensation of carbamoyl phosphate and aspartate to form carbamoyl aspartate and inorganic phosphate, the committed step in the de novo pyrimidine nucleotide biosynthesis pathway.</text>
</comment>
<feature type="binding site" evidence="7">
    <location>
        <position position="250"/>
    </location>
    <ligand>
        <name>carbamoyl phosphate</name>
        <dbReference type="ChEBI" id="CHEBI:58228"/>
    </ligand>
</feature>
<comment type="catalytic activity">
    <reaction evidence="6 7">
        <text>carbamoyl phosphate + L-aspartate = N-carbamoyl-L-aspartate + phosphate + H(+)</text>
        <dbReference type="Rhea" id="RHEA:20013"/>
        <dbReference type="ChEBI" id="CHEBI:15378"/>
        <dbReference type="ChEBI" id="CHEBI:29991"/>
        <dbReference type="ChEBI" id="CHEBI:32814"/>
        <dbReference type="ChEBI" id="CHEBI:43474"/>
        <dbReference type="ChEBI" id="CHEBI:58228"/>
        <dbReference type="EC" id="2.1.3.2"/>
    </reaction>
</comment>
<keyword evidence="11" id="KW-1185">Reference proteome</keyword>
<evidence type="ECO:0000256" key="4">
    <source>
        <dbReference type="ARBA" id="ARBA00022975"/>
    </source>
</evidence>
<dbReference type="NCBIfam" id="TIGR00670">
    <property type="entry name" value="asp_carb_tr"/>
    <property type="match status" value="1"/>
</dbReference>
<dbReference type="PRINTS" id="PR00100">
    <property type="entry name" value="AOTCASE"/>
</dbReference>
<feature type="binding site" evidence="7">
    <location>
        <position position="49"/>
    </location>
    <ligand>
        <name>carbamoyl phosphate</name>
        <dbReference type="ChEBI" id="CHEBI:58228"/>
    </ligand>
</feature>
<feature type="binding site" evidence="7">
    <location>
        <position position="98"/>
    </location>
    <ligand>
        <name>carbamoyl phosphate</name>
        <dbReference type="ChEBI" id="CHEBI:58228"/>
    </ligand>
</feature>
<feature type="domain" description="Aspartate/ornithine carbamoyltransferase carbamoyl-P binding" evidence="9">
    <location>
        <begin position="2"/>
        <end position="139"/>
    </location>
</feature>
<protein>
    <recommendedName>
        <fullName evidence="7">Aspartate carbamoyltransferase</fullName>
        <ecNumber evidence="7">2.1.3.2</ecNumber>
    </recommendedName>
    <alternativeName>
        <fullName evidence="7">Aspartate transcarbamylase</fullName>
        <shortName evidence="7">ATCase</shortName>
    </alternativeName>
</protein>
<dbReference type="Pfam" id="PF02729">
    <property type="entry name" value="OTCace_N"/>
    <property type="match status" value="1"/>
</dbReference>
<dbReference type="Proteomes" id="UP001597178">
    <property type="component" value="Unassembled WGS sequence"/>
</dbReference>
<comment type="caution">
    <text evidence="10">The sequence shown here is derived from an EMBL/GenBank/DDBJ whole genome shotgun (WGS) entry which is preliminary data.</text>
</comment>
<evidence type="ECO:0000313" key="10">
    <source>
        <dbReference type="EMBL" id="MFD1360270.1"/>
    </source>
</evidence>
<evidence type="ECO:0000256" key="2">
    <source>
        <dbReference type="ARBA" id="ARBA00008896"/>
    </source>
</evidence>
<feature type="binding site" evidence="7">
    <location>
        <position position="48"/>
    </location>
    <ligand>
        <name>carbamoyl phosphate</name>
        <dbReference type="ChEBI" id="CHEBI:58228"/>
    </ligand>
</feature>
<dbReference type="PROSITE" id="PS00097">
    <property type="entry name" value="CARBAMOYLTRANSFERASE"/>
    <property type="match status" value="1"/>
</dbReference>
<dbReference type="NCBIfam" id="NF002032">
    <property type="entry name" value="PRK00856.1"/>
    <property type="match status" value="1"/>
</dbReference>